<protein>
    <submittedName>
        <fullName evidence="1">Uncharacterized protein</fullName>
    </submittedName>
</protein>
<proteinExistence type="predicted"/>
<dbReference type="InParanoid" id="G2YLM8"/>
<dbReference type="EMBL" id="FQ790343">
    <property type="protein sequence ID" value="CCD52526.1"/>
    <property type="molecule type" value="Genomic_DNA"/>
</dbReference>
<gene>
    <name evidence="1" type="ORF">BofuT4_P078190.1</name>
</gene>
<dbReference type="Proteomes" id="UP000008177">
    <property type="component" value="Unplaced contigs"/>
</dbReference>
<sequence length="137" mass="15523">MVKKRAKEDFGGGVSAGLKGLGDIFWRASRFTKYTIQHSKETKLSSLPKEKSTDLDVNTEKPITFSLGNKNDEGDFVRRYNDTDDTEDWDRDQKLKRTVVSCKYKPHKECSPASSQQSQEAIISALSGYHMCQNILN</sequence>
<dbReference type="AlphaFoldDB" id="G2YLM8"/>
<dbReference type="HOGENOM" id="CLU_1864816_0_0_1"/>
<name>G2YLM8_BOTF4</name>
<organism evidence="1 2">
    <name type="scientific">Botryotinia fuckeliana (strain T4)</name>
    <name type="common">Noble rot fungus</name>
    <name type="synonym">Botrytis cinerea</name>
    <dbReference type="NCBI Taxonomy" id="999810"/>
    <lineage>
        <taxon>Eukaryota</taxon>
        <taxon>Fungi</taxon>
        <taxon>Dikarya</taxon>
        <taxon>Ascomycota</taxon>
        <taxon>Pezizomycotina</taxon>
        <taxon>Leotiomycetes</taxon>
        <taxon>Helotiales</taxon>
        <taxon>Sclerotiniaceae</taxon>
        <taxon>Botrytis</taxon>
    </lineage>
</organism>
<evidence type="ECO:0000313" key="1">
    <source>
        <dbReference type="EMBL" id="CCD52526.1"/>
    </source>
</evidence>
<reference evidence="2" key="1">
    <citation type="journal article" date="2011" name="PLoS Genet.">
        <title>Genomic analysis of the necrotrophic fungal pathogens Sclerotinia sclerotiorum and Botrytis cinerea.</title>
        <authorList>
            <person name="Amselem J."/>
            <person name="Cuomo C.A."/>
            <person name="van Kan J.A."/>
            <person name="Viaud M."/>
            <person name="Benito E.P."/>
            <person name="Couloux A."/>
            <person name="Coutinho P.M."/>
            <person name="de Vries R.P."/>
            <person name="Dyer P.S."/>
            <person name="Fillinger S."/>
            <person name="Fournier E."/>
            <person name="Gout L."/>
            <person name="Hahn M."/>
            <person name="Kohn L."/>
            <person name="Lapalu N."/>
            <person name="Plummer K.M."/>
            <person name="Pradier J.M."/>
            <person name="Quevillon E."/>
            <person name="Sharon A."/>
            <person name="Simon A."/>
            <person name="ten Have A."/>
            <person name="Tudzynski B."/>
            <person name="Tudzynski P."/>
            <person name="Wincker P."/>
            <person name="Andrew M."/>
            <person name="Anthouard V."/>
            <person name="Beever R.E."/>
            <person name="Beffa R."/>
            <person name="Benoit I."/>
            <person name="Bouzid O."/>
            <person name="Brault B."/>
            <person name="Chen Z."/>
            <person name="Choquer M."/>
            <person name="Collemare J."/>
            <person name="Cotton P."/>
            <person name="Danchin E.G."/>
            <person name="Da Silva C."/>
            <person name="Gautier A."/>
            <person name="Giraud C."/>
            <person name="Giraud T."/>
            <person name="Gonzalez C."/>
            <person name="Grossetete S."/>
            <person name="Guldener U."/>
            <person name="Henrissat B."/>
            <person name="Howlett B.J."/>
            <person name="Kodira C."/>
            <person name="Kretschmer M."/>
            <person name="Lappartient A."/>
            <person name="Leroch M."/>
            <person name="Levis C."/>
            <person name="Mauceli E."/>
            <person name="Neuveglise C."/>
            <person name="Oeser B."/>
            <person name="Pearson M."/>
            <person name="Poulain J."/>
            <person name="Poussereau N."/>
            <person name="Quesneville H."/>
            <person name="Rascle C."/>
            <person name="Schumacher J."/>
            <person name="Segurens B."/>
            <person name="Sexton A."/>
            <person name="Silva E."/>
            <person name="Sirven C."/>
            <person name="Soanes D.M."/>
            <person name="Talbot N.J."/>
            <person name="Templeton M."/>
            <person name="Yandava C."/>
            <person name="Yarden O."/>
            <person name="Zeng Q."/>
            <person name="Rollins J.A."/>
            <person name="Lebrun M.H."/>
            <person name="Dickman M."/>
        </authorList>
    </citation>
    <scope>NUCLEOTIDE SEQUENCE [LARGE SCALE GENOMIC DNA]</scope>
    <source>
        <strain evidence="2">T4</strain>
    </source>
</reference>
<accession>G2YLM8</accession>
<evidence type="ECO:0000313" key="2">
    <source>
        <dbReference type="Proteomes" id="UP000008177"/>
    </source>
</evidence>